<proteinExistence type="predicted"/>
<feature type="transmembrane region" description="Helical" evidence="1">
    <location>
        <begin position="29"/>
        <end position="49"/>
    </location>
</feature>
<dbReference type="Proteomes" id="UP000027395">
    <property type="component" value="Chromosome"/>
</dbReference>
<dbReference type="PATRIC" id="fig|388467.6.peg.3145"/>
<dbReference type="AlphaFoldDB" id="A0A073CIQ1"/>
<dbReference type="EMBL" id="CM002803">
    <property type="protein sequence ID" value="KEI68006.1"/>
    <property type="molecule type" value="Genomic_DNA"/>
</dbReference>
<reference evidence="2 3" key="1">
    <citation type="journal article" date="2014" name="Appl. Environ. Microbiol.">
        <title>Elucidation of insertion elements encoded on plasmids and in vitro construction of shuttle vectors from the toxic cyanobacterium Planktothrix.</title>
        <authorList>
            <person name="Christiansen G."/>
            <person name="Goesmann A."/>
            <person name="Kurmayer R."/>
        </authorList>
    </citation>
    <scope>NUCLEOTIDE SEQUENCE [LARGE SCALE GENOMIC DNA]</scope>
    <source>
        <strain evidence="2 3">NIVA-CYA 126/8</strain>
    </source>
</reference>
<gene>
    <name evidence="2" type="ORF">A19Y_3198</name>
</gene>
<evidence type="ECO:0000256" key="1">
    <source>
        <dbReference type="SAM" id="Phobius"/>
    </source>
</evidence>
<keyword evidence="1" id="KW-0812">Transmembrane</keyword>
<dbReference type="GeneID" id="77288354"/>
<protein>
    <submittedName>
        <fullName evidence="2">Uncharacterized protein</fullName>
    </submittedName>
</protein>
<evidence type="ECO:0000313" key="2">
    <source>
        <dbReference type="EMBL" id="KEI68006.1"/>
    </source>
</evidence>
<accession>A0A073CIQ1</accession>
<keyword evidence="3" id="KW-1185">Reference proteome</keyword>
<dbReference type="eggNOG" id="ENOG50339ZS">
    <property type="taxonomic scope" value="Bacteria"/>
</dbReference>
<keyword evidence="1" id="KW-0472">Membrane</keyword>
<name>A0A073CIQ1_PLAA1</name>
<dbReference type="STRING" id="388467.A19Y_3198"/>
<sequence>MVELIILLASLLVAWLVFTWVVQVLKASVSTAIAIAVIVLILQLVFGIGPQELLDHLIQLPQRLWDLVVNHRF</sequence>
<dbReference type="RefSeq" id="WP_264477060.1">
    <property type="nucleotide sequence ID" value="NZ_CM002803.1"/>
</dbReference>
<keyword evidence="1" id="KW-1133">Transmembrane helix</keyword>
<evidence type="ECO:0000313" key="3">
    <source>
        <dbReference type="Proteomes" id="UP000027395"/>
    </source>
</evidence>
<dbReference type="HOGENOM" id="CLU_189138_3_1_3"/>
<organism evidence="2 3">
    <name type="scientific">Planktothrix agardhii (strain NIVA-CYA 126/8)</name>
    <dbReference type="NCBI Taxonomy" id="388467"/>
    <lineage>
        <taxon>Bacteria</taxon>
        <taxon>Bacillati</taxon>
        <taxon>Cyanobacteriota</taxon>
        <taxon>Cyanophyceae</taxon>
        <taxon>Oscillatoriophycideae</taxon>
        <taxon>Oscillatoriales</taxon>
        <taxon>Microcoleaceae</taxon>
        <taxon>Planktothrix</taxon>
    </lineage>
</organism>